<keyword evidence="7 9" id="KW-1133">Transmembrane helix</keyword>
<dbReference type="CDD" id="cd16914">
    <property type="entry name" value="EcfT"/>
    <property type="match status" value="1"/>
</dbReference>
<evidence type="ECO:0000256" key="8">
    <source>
        <dbReference type="ARBA" id="ARBA00023136"/>
    </source>
</evidence>
<dbReference type="Proteomes" id="UP000430692">
    <property type="component" value="Unassembled WGS sequence"/>
</dbReference>
<evidence type="ECO:0000256" key="2">
    <source>
        <dbReference type="ARBA" id="ARBA00005660"/>
    </source>
</evidence>
<feature type="transmembrane region" description="Helical" evidence="9">
    <location>
        <begin position="27"/>
        <end position="58"/>
    </location>
</feature>
<comment type="caution">
    <text evidence="10">The sequence shown here is derived from an EMBL/GenBank/DDBJ whole genome shotgun (WGS) entry which is preliminary data.</text>
</comment>
<dbReference type="GO" id="GO:0022857">
    <property type="term" value="F:transmembrane transporter activity"/>
    <property type="evidence" value="ECO:0007669"/>
    <property type="project" value="UniProtKB-UniRule"/>
</dbReference>
<evidence type="ECO:0000313" key="11">
    <source>
        <dbReference type="Proteomes" id="UP000430692"/>
    </source>
</evidence>
<evidence type="ECO:0000256" key="5">
    <source>
        <dbReference type="ARBA" id="ARBA00022475"/>
    </source>
</evidence>
<evidence type="ECO:0000256" key="1">
    <source>
        <dbReference type="ARBA" id="ARBA00004651"/>
    </source>
</evidence>
<protein>
    <recommendedName>
        <fullName evidence="3 9">Energy-coupling factor transporter transmembrane protein EcfT</fullName>
        <shortName evidence="9">ECF transporter T component EcfT</shortName>
    </recommendedName>
</protein>
<feature type="transmembrane region" description="Helical" evidence="9">
    <location>
        <begin position="244"/>
        <end position="263"/>
    </location>
</feature>
<dbReference type="EMBL" id="WUUL01000008">
    <property type="protein sequence ID" value="MXQ54647.1"/>
    <property type="molecule type" value="Genomic_DNA"/>
</dbReference>
<feature type="transmembrane region" description="Helical" evidence="9">
    <location>
        <begin position="107"/>
        <end position="129"/>
    </location>
</feature>
<evidence type="ECO:0000256" key="9">
    <source>
        <dbReference type="HAMAP-Rule" id="MF_01461"/>
    </source>
</evidence>
<keyword evidence="8 9" id="KW-0472">Membrane</keyword>
<feature type="transmembrane region" description="Helical" evidence="9">
    <location>
        <begin position="70"/>
        <end position="87"/>
    </location>
</feature>
<dbReference type="HAMAP" id="MF_01461">
    <property type="entry name" value="EcfT"/>
    <property type="match status" value="1"/>
</dbReference>
<keyword evidence="5 9" id="KW-1003">Cell membrane</keyword>
<evidence type="ECO:0000256" key="6">
    <source>
        <dbReference type="ARBA" id="ARBA00022692"/>
    </source>
</evidence>
<organism evidence="10 11">
    <name type="scientific">Shimazuella alba</name>
    <dbReference type="NCBI Taxonomy" id="2690964"/>
    <lineage>
        <taxon>Bacteria</taxon>
        <taxon>Bacillati</taxon>
        <taxon>Bacillota</taxon>
        <taxon>Bacilli</taxon>
        <taxon>Bacillales</taxon>
        <taxon>Thermoactinomycetaceae</taxon>
        <taxon>Shimazuella</taxon>
    </lineage>
</organism>
<keyword evidence="4 9" id="KW-0813">Transport</keyword>
<comment type="function">
    <text evidence="9">Transmembrane (T) component of an energy-coupling factor (ECF) ABC-transporter complex. Unlike classic ABC transporters this ECF transporter provides the energy necessary to transport a number of different substrates.</text>
</comment>
<dbReference type="InterPro" id="IPR051611">
    <property type="entry name" value="ECF_transporter_component"/>
</dbReference>
<comment type="similarity">
    <text evidence="2 9">Belongs to the energy-coupling factor EcfT family.</text>
</comment>
<dbReference type="RefSeq" id="WP_160802054.1">
    <property type="nucleotide sequence ID" value="NZ_WUUL01000008.1"/>
</dbReference>
<sequence length="265" mass="30398">MVSKIVIGQYIPGNSILHQLDPRAKLLFVFFFFFLIFLANNTATYLVLYLFVITIILLSQIRLSLFLRSIKPVLFIILFTVILHLILTKGGEALFVTPLFTIYEEGVRQAIFIASRFLILVVMASLLTFTTSSLDLTDALEILMGPLRKVRVPVHELALMMSIALRFIPTLWEETEKIMNAQLARGANLDSGNIFKRLVAYIPIFIPLFLSSFRRAEELAMAMEARAYRGGVGRTKYRMLQYTYKDYFLIVIFLILVLVIGWLRV</sequence>
<name>A0A6I4VSU5_9BACL</name>
<evidence type="ECO:0000256" key="7">
    <source>
        <dbReference type="ARBA" id="ARBA00022989"/>
    </source>
</evidence>
<keyword evidence="11" id="KW-1185">Reference proteome</keyword>
<reference evidence="10 11" key="1">
    <citation type="submission" date="2019-12" db="EMBL/GenBank/DDBJ databases">
        <title>Whole-genome analyses of novel actinobacteria.</title>
        <authorList>
            <person name="Sahin N."/>
            <person name="Saygin H."/>
        </authorList>
    </citation>
    <scope>NUCLEOTIDE SEQUENCE [LARGE SCALE GENOMIC DNA]</scope>
    <source>
        <strain evidence="10 11">KC615</strain>
    </source>
</reference>
<accession>A0A6I4VSU5</accession>
<dbReference type="GO" id="GO:0005886">
    <property type="term" value="C:plasma membrane"/>
    <property type="evidence" value="ECO:0007669"/>
    <property type="project" value="UniProtKB-SubCell"/>
</dbReference>
<comment type="subcellular location">
    <subcellularLocation>
        <location evidence="1 9">Cell membrane</location>
        <topology evidence="1 9">Multi-pass membrane protein</topology>
    </subcellularLocation>
</comment>
<comment type="subunit">
    <text evidence="9">Forms a stable energy-coupling factor (ECF) transporter complex composed of 2 membrane-embedded substrate-binding proteins (S component), 2 ATP-binding proteins (A component) and 2 transmembrane proteins (T component).</text>
</comment>
<dbReference type="InterPro" id="IPR003339">
    <property type="entry name" value="ABC/ECF_trnsptr_transmembrane"/>
</dbReference>
<dbReference type="PANTHER" id="PTHR34857:SF2">
    <property type="entry name" value="SLL0384 PROTEIN"/>
    <property type="match status" value="1"/>
</dbReference>
<dbReference type="PANTHER" id="PTHR34857">
    <property type="entry name" value="SLL0384 PROTEIN"/>
    <property type="match status" value="1"/>
</dbReference>
<keyword evidence="6 9" id="KW-0812">Transmembrane</keyword>
<evidence type="ECO:0000256" key="3">
    <source>
        <dbReference type="ARBA" id="ARBA00014042"/>
    </source>
</evidence>
<proteinExistence type="inferred from homology"/>
<dbReference type="AlphaFoldDB" id="A0A6I4VSU5"/>
<evidence type="ECO:0000256" key="4">
    <source>
        <dbReference type="ARBA" id="ARBA00022448"/>
    </source>
</evidence>
<dbReference type="Pfam" id="PF02361">
    <property type="entry name" value="CbiQ"/>
    <property type="match status" value="1"/>
</dbReference>
<evidence type="ECO:0000313" key="10">
    <source>
        <dbReference type="EMBL" id="MXQ54647.1"/>
    </source>
</evidence>
<gene>
    <name evidence="9" type="primary">ecfT</name>
    <name evidence="10" type="ORF">GSM42_13160</name>
</gene>
<dbReference type="InterPro" id="IPR024919">
    <property type="entry name" value="EcfT"/>
</dbReference>